<dbReference type="GO" id="GO:0008010">
    <property type="term" value="F:structural constituent of chitin-based larval cuticle"/>
    <property type="evidence" value="ECO:0007669"/>
    <property type="project" value="TreeGrafter"/>
</dbReference>
<feature type="domain" description="DUF243" evidence="3">
    <location>
        <begin position="312"/>
        <end position="412"/>
    </location>
</feature>
<dbReference type="PANTHER" id="PTHR31927:SF16">
    <property type="entry name" value="LP07342P"/>
    <property type="match status" value="1"/>
</dbReference>
<feature type="signal peptide" evidence="2">
    <location>
        <begin position="1"/>
        <end position="16"/>
    </location>
</feature>
<organism evidence="4 5">
    <name type="scientific">Brassicogethes aeneus</name>
    <name type="common">Rape pollen beetle</name>
    <name type="synonym">Meligethes aeneus</name>
    <dbReference type="NCBI Taxonomy" id="1431903"/>
    <lineage>
        <taxon>Eukaryota</taxon>
        <taxon>Metazoa</taxon>
        <taxon>Ecdysozoa</taxon>
        <taxon>Arthropoda</taxon>
        <taxon>Hexapoda</taxon>
        <taxon>Insecta</taxon>
        <taxon>Pterygota</taxon>
        <taxon>Neoptera</taxon>
        <taxon>Endopterygota</taxon>
        <taxon>Coleoptera</taxon>
        <taxon>Polyphaga</taxon>
        <taxon>Cucujiformia</taxon>
        <taxon>Nitidulidae</taxon>
        <taxon>Meligethinae</taxon>
        <taxon>Brassicogethes</taxon>
    </lineage>
</organism>
<keyword evidence="2" id="KW-0732">Signal</keyword>
<dbReference type="OrthoDB" id="6762134at2759"/>
<protein>
    <recommendedName>
        <fullName evidence="3">DUF243 domain-containing protein</fullName>
    </recommendedName>
</protein>
<dbReference type="SMART" id="SM00690">
    <property type="entry name" value="DM5"/>
    <property type="match status" value="1"/>
</dbReference>
<evidence type="ECO:0000259" key="3">
    <source>
        <dbReference type="SMART" id="SM00690"/>
    </source>
</evidence>
<dbReference type="EMBL" id="OV121132">
    <property type="protein sequence ID" value="CAH0547690.1"/>
    <property type="molecule type" value="Genomic_DNA"/>
</dbReference>
<reference evidence="4" key="1">
    <citation type="submission" date="2021-12" db="EMBL/GenBank/DDBJ databases">
        <authorList>
            <person name="King R."/>
        </authorList>
    </citation>
    <scope>NUCLEOTIDE SEQUENCE</scope>
</reference>
<dbReference type="Pfam" id="PF03103">
    <property type="entry name" value="DUF243"/>
    <property type="match status" value="1"/>
</dbReference>
<evidence type="ECO:0000313" key="5">
    <source>
        <dbReference type="Proteomes" id="UP001154078"/>
    </source>
</evidence>
<gene>
    <name evidence="4" type="ORF">MELIAE_LOCUS1630</name>
</gene>
<dbReference type="Proteomes" id="UP001154078">
    <property type="component" value="Chromosome 1"/>
</dbReference>
<feature type="chain" id="PRO_5040246974" description="DUF243 domain-containing protein" evidence="2">
    <location>
        <begin position="17"/>
        <end position="681"/>
    </location>
</feature>
<evidence type="ECO:0000256" key="2">
    <source>
        <dbReference type="SAM" id="SignalP"/>
    </source>
</evidence>
<dbReference type="AlphaFoldDB" id="A0A9P0FC12"/>
<feature type="compositionally biased region" description="Low complexity" evidence="1">
    <location>
        <begin position="624"/>
        <end position="641"/>
    </location>
</feature>
<sequence>MKFLVLAFALVAVATARHTGAKKIARQSLFASPTPPTGAQQLPADGTAAPFLNNFNLNSGPSVHYSIDASSLAGLDASKLDQLMLDVSGLGEEHADVKQLGSLSLSALSQLKNGISATALPALAGAFKSGGNVQVLAESNTPSSVDLGFNSVSSTTASPLGVDLGFNSVSSTTAAPLDVNLGFNSFSTTPAPLAYNNLQYSTTASPLAFNNLAFSTTQAPLSYNNLQYSTTASPVNTFLNSISTTPSPLYSNNLGLNNYNLGNLGISSYNQGQSGSYNLGNLGVSTYNQGESGNIQPIFQSNFNDQFQPESQGVDKHLYFYSAPEDEEIPAPRIILPQKQKKNVKVIFVKAPTFKHAPTPIIAPQALQKPEEKTVVYVLVKKPEAPAPIVLPTPPPTQPSKPEVVFIKYKNQQEAEQAVSEIQQQQNEGIEANLRLNNGVSGSSHYSSSDFLSSIGQGSIQERFGGLSPVNNFGFNTFSTSTASPISFNSFSTTPAPLLNGFNTYSSSAAPAIFNGFNTVSSTPAPLFNSGLYSTTAVPAFNDASFASSTVAPFNSGFNDAAIVSSTPAAFNFNSYSTTPSPLNKVNLFNNAFNSANPSVSRLNNGLSGFNSINSLASSSTPAPEVIESSTPSSVSSTTGAAGTLFDSFGIDNEEQESGSENTVSIAAHPVYGVPKFNSKK</sequence>
<feature type="region of interest" description="Disordered" evidence="1">
    <location>
        <begin position="620"/>
        <end position="641"/>
    </location>
</feature>
<feature type="region of interest" description="Disordered" evidence="1">
    <location>
        <begin position="646"/>
        <end position="665"/>
    </location>
</feature>
<accession>A0A9P0FC12</accession>
<dbReference type="GO" id="GO:0062129">
    <property type="term" value="C:chitin-based extracellular matrix"/>
    <property type="evidence" value="ECO:0007669"/>
    <property type="project" value="TreeGrafter"/>
</dbReference>
<name>A0A9P0FC12_BRAAE</name>
<dbReference type="InterPro" id="IPR004145">
    <property type="entry name" value="DUF243"/>
</dbReference>
<proteinExistence type="predicted"/>
<evidence type="ECO:0000256" key="1">
    <source>
        <dbReference type="SAM" id="MobiDB-lite"/>
    </source>
</evidence>
<dbReference type="GO" id="GO:0040003">
    <property type="term" value="P:chitin-based cuticle development"/>
    <property type="evidence" value="ECO:0007669"/>
    <property type="project" value="TreeGrafter"/>
</dbReference>
<keyword evidence="5" id="KW-1185">Reference proteome</keyword>
<dbReference type="PANTHER" id="PTHR31927">
    <property type="entry name" value="FI07246P-RELATED-RELATED"/>
    <property type="match status" value="1"/>
</dbReference>
<evidence type="ECO:0000313" key="4">
    <source>
        <dbReference type="EMBL" id="CAH0547690.1"/>
    </source>
</evidence>